<dbReference type="InterPro" id="IPR016035">
    <property type="entry name" value="Acyl_Trfase/lysoPLipase"/>
</dbReference>
<dbReference type="Gene3D" id="3.30.70.250">
    <property type="entry name" value="Malonyl-CoA ACP transacylase, ACP-binding"/>
    <property type="match status" value="1"/>
</dbReference>
<protein>
    <recommendedName>
        <fullName evidence="2 6">Malonyl CoA-acyl carrier protein transacylase</fullName>
        <ecNumber evidence="1 6">2.3.1.39</ecNumber>
    </recommendedName>
</protein>
<evidence type="ECO:0000256" key="6">
    <source>
        <dbReference type="PIRNR" id="PIRNR000446"/>
    </source>
</evidence>
<organism evidence="8 9">
    <name type="scientific">Reichenbachiella carrageenanivorans</name>
    <dbReference type="NCBI Taxonomy" id="2979869"/>
    <lineage>
        <taxon>Bacteria</taxon>
        <taxon>Pseudomonadati</taxon>
        <taxon>Bacteroidota</taxon>
        <taxon>Cytophagia</taxon>
        <taxon>Cytophagales</taxon>
        <taxon>Reichenbachiellaceae</taxon>
        <taxon>Reichenbachiella</taxon>
    </lineage>
</organism>
<dbReference type="InterPro" id="IPR004410">
    <property type="entry name" value="Malonyl_CoA-ACP_transAc_FabD"/>
</dbReference>
<name>A0ABY6CWH9_9BACT</name>
<evidence type="ECO:0000256" key="2">
    <source>
        <dbReference type="ARBA" id="ARBA00018953"/>
    </source>
</evidence>
<dbReference type="InterPro" id="IPR001227">
    <property type="entry name" value="Ac_transferase_dom_sf"/>
</dbReference>
<dbReference type="PANTHER" id="PTHR42681">
    <property type="entry name" value="MALONYL-COA-ACYL CARRIER PROTEIN TRANSACYLASE, MITOCHONDRIAL"/>
    <property type="match status" value="1"/>
</dbReference>
<keyword evidence="4 6" id="KW-0012">Acyltransferase</keyword>
<dbReference type="InterPro" id="IPR050858">
    <property type="entry name" value="Mal-CoA-ACP_Trans/PKS_FabD"/>
</dbReference>
<evidence type="ECO:0000256" key="1">
    <source>
        <dbReference type="ARBA" id="ARBA00013258"/>
    </source>
</evidence>
<comment type="catalytic activity">
    <reaction evidence="5 6">
        <text>holo-[ACP] + malonyl-CoA = malonyl-[ACP] + CoA</text>
        <dbReference type="Rhea" id="RHEA:41792"/>
        <dbReference type="Rhea" id="RHEA-COMP:9623"/>
        <dbReference type="Rhea" id="RHEA-COMP:9685"/>
        <dbReference type="ChEBI" id="CHEBI:57287"/>
        <dbReference type="ChEBI" id="CHEBI:57384"/>
        <dbReference type="ChEBI" id="CHEBI:64479"/>
        <dbReference type="ChEBI" id="CHEBI:78449"/>
        <dbReference type="EC" id="2.3.1.39"/>
    </reaction>
</comment>
<dbReference type="Pfam" id="PF00698">
    <property type="entry name" value="Acyl_transf_1"/>
    <property type="match status" value="1"/>
</dbReference>
<accession>A0ABY6CWH9</accession>
<dbReference type="PANTHER" id="PTHR42681:SF1">
    <property type="entry name" value="MALONYL-COA-ACYL CARRIER PROTEIN TRANSACYLASE, MITOCHONDRIAL"/>
    <property type="match status" value="1"/>
</dbReference>
<dbReference type="InterPro" id="IPR014043">
    <property type="entry name" value="Acyl_transferase_dom"/>
</dbReference>
<evidence type="ECO:0000256" key="3">
    <source>
        <dbReference type="ARBA" id="ARBA00022679"/>
    </source>
</evidence>
<dbReference type="RefSeq" id="WP_263049815.1">
    <property type="nucleotide sequence ID" value="NZ_CP106735.1"/>
</dbReference>
<comment type="similarity">
    <text evidence="6">Belongs to the fabD family.</text>
</comment>
<proteinExistence type="inferred from homology"/>
<dbReference type="InterPro" id="IPR024925">
    <property type="entry name" value="Malonyl_CoA-ACP_transAc"/>
</dbReference>
<evidence type="ECO:0000256" key="4">
    <source>
        <dbReference type="ARBA" id="ARBA00023315"/>
    </source>
</evidence>
<dbReference type="GO" id="GO:0004314">
    <property type="term" value="F:[acyl-carrier-protein] S-malonyltransferase activity"/>
    <property type="evidence" value="ECO:0007669"/>
    <property type="project" value="UniProtKB-EC"/>
</dbReference>
<dbReference type="PIRSF" id="PIRSF000446">
    <property type="entry name" value="Mct"/>
    <property type="match status" value="1"/>
</dbReference>
<gene>
    <name evidence="8" type="primary">fabD</name>
    <name evidence="8" type="ORF">N7E81_11940</name>
</gene>
<evidence type="ECO:0000259" key="7">
    <source>
        <dbReference type="SMART" id="SM00827"/>
    </source>
</evidence>
<dbReference type="EMBL" id="CP106735">
    <property type="protein sequence ID" value="UXX78069.1"/>
    <property type="molecule type" value="Genomic_DNA"/>
</dbReference>
<dbReference type="SMART" id="SM00827">
    <property type="entry name" value="PKS_AT"/>
    <property type="match status" value="1"/>
</dbReference>
<dbReference type="EC" id="2.3.1.39" evidence="1 6"/>
<dbReference type="SUPFAM" id="SSF55048">
    <property type="entry name" value="Probable ACP-binding domain of malonyl-CoA ACP transacylase"/>
    <property type="match status" value="1"/>
</dbReference>
<dbReference type="SUPFAM" id="SSF52151">
    <property type="entry name" value="FabD/lysophospholipase-like"/>
    <property type="match status" value="1"/>
</dbReference>
<evidence type="ECO:0000313" key="9">
    <source>
        <dbReference type="Proteomes" id="UP001062165"/>
    </source>
</evidence>
<sequence>MKAYVFPGQGAQFTGMGKDLYESSSKAKILFDSADQILGFNITKIMFEGSADELKETKVTQPAVFIHSVVSALVNDDFKPEMVAGHSLGEFSALVANGTLTFEDGLKLVSQRAQAMQKACELNPSTMAAILGLEDDKVEEICASIEDVVVAANYNCPGQLVISGSNAGIELACEKMKEAGAKRALPLPVGGAFHSPLMEPAREQLAAAIEATVFSQPICPVYQNVDAKAHSSVDEIKANLIAQLTAPVRWTQSVEQMVADGATAFVECGPGKVLQGLVKKIHREAEVSGI</sequence>
<reference evidence="8" key="1">
    <citation type="submission" date="2022-10" db="EMBL/GenBank/DDBJ databases">
        <title>Comparative genomics and taxonomic characterization of three novel marine species of genus Reichenbachiella exhibiting antioxidant and polysaccharide degradation activities.</title>
        <authorList>
            <person name="Muhammad N."/>
            <person name="Lee Y.-J."/>
            <person name="Ko J."/>
            <person name="Kim S.-G."/>
        </authorList>
    </citation>
    <scope>NUCLEOTIDE SEQUENCE</scope>
    <source>
        <strain evidence="8">Wsw4-B4</strain>
    </source>
</reference>
<dbReference type="InterPro" id="IPR016036">
    <property type="entry name" value="Malonyl_transacylase_ACP-bd"/>
</dbReference>
<keyword evidence="3 6" id="KW-0808">Transferase</keyword>
<dbReference type="Proteomes" id="UP001062165">
    <property type="component" value="Chromosome"/>
</dbReference>
<evidence type="ECO:0000256" key="5">
    <source>
        <dbReference type="ARBA" id="ARBA00048462"/>
    </source>
</evidence>
<keyword evidence="9" id="KW-1185">Reference proteome</keyword>
<evidence type="ECO:0000313" key="8">
    <source>
        <dbReference type="EMBL" id="UXX78069.1"/>
    </source>
</evidence>
<dbReference type="Gene3D" id="3.40.366.10">
    <property type="entry name" value="Malonyl-Coenzyme A Acyl Carrier Protein, domain 2"/>
    <property type="match status" value="1"/>
</dbReference>
<dbReference type="NCBIfam" id="TIGR00128">
    <property type="entry name" value="fabD"/>
    <property type="match status" value="1"/>
</dbReference>
<feature type="domain" description="Malonyl-CoA:ACP transacylase (MAT)" evidence="7">
    <location>
        <begin position="5"/>
        <end position="290"/>
    </location>
</feature>